<dbReference type="SUPFAM" id="SSF52540">
    <property type="entry name" value="P-loop containing nucleoside triphosphate hydrolases"/>
    <property type="match status" value="2"/>
</dbReference>
<proteinExistence type="predicted"/>
<sequence length="898" mass="102355">MTKDNPQQTALNFGKQIDEIRQGLAYVESHISIGRSTNLTDLNIHAEDFVGGILNILYDFKLVNTNISSGNFPCIDLIDTSRRIGVQVTSEKGSSKISSTIDCVNQNKLTSAIDVLKIFTLKPKQNKYSISKSCPGIKFDWLEDIIDFNDIMESVVHLGNDEKLTQLHSYIVSFTTIFTNYSTRIPTLYLPRQEANPSWLSFSSRSTKLVGRDNELKALENFLESEKQFSWWLVTGRAGTGKSRLALELCNLYEKQGWNVGFLQRSTTVFDWSRFKPTKNTLVIVDYVVGRAREVSDLILELSYANNTSTAIRILLLERDSQSWWSNFIREDSWSENAEMMNSKYPYPDLALNSLAKADMLEMLKELNVINQPDESKRSDDKFLEWMNRPNIGGRPLYVMLFSKFPNVDEPNELLRTVLKREAGKRRERIQESLLKKHENLLFLATIVGGILGEETGFEKLDKAINSGLLPQLSEIDFDNYFSLLEVYNESTAIPGITPDLLGELHVLDCLSLKDFRGAPFRQLLELAYKIQPDDVIAFIVRCYFDFHDHPSFKMLVNPSLDTTENRVTKAKLVAQFACFQNVLFDKFLQAEIDGITVIGDSNIQESELNKWVALSEYNYACSLMFPKVPSIILAISGMDGEHRASEAERRLRAVVSRVEENSSIRFMALLNLGTLLDNNEAIDIYTEVIESNFSDDETRACALNNRAYIYQGREDYFAAIKDREHVLTLSNTSSDRRFVALFGCGESHFLLGMFDKVIQDMTTIIESSDIIPIDKICALVCRSVGYYFKGEVQASSLEDLQLAVQKLIRFVTHEDLQSKLLDALSLKDWDKSIQLVQDDEKAPDKDAIELLRTIYPFVIALSSNNDNFQDRGRWDELRKMIISKASRLRVHNPNIAM</sequence>
<protein>
    <submittedName>
        <fullName evidence="2">SMEK domain-containing protein</fullName>
    </submittedName>
</protein>
<name>A0A9E8SKX2_9BACT</name>
<dbReference type="NCBIfam" id="NF033859">
    <property type="entry name" value="SMEK_N"/>
    <property type="match status" value="1"/>
</dbReference>
<reference evidence="2" key="1">
    <citation type="submission" date="2022-11" db="EMBL/GenBank/DDBJ databases">
        <title>Dyadobacter pollutisoli sp. nov., isolated from plastic dumped soil.</title>
        <authorList>
            <person name="Kim J.M."/>
            <person name="Kim K.R."/>
            <person name="Lee J.K."/>
            <person name="Hao L."/>
            <person name="Jeon C.O."/>
        </authorList>
    </citation>
    <scope>NUCLEOTIDE SEQUENCE</scope>
    <source>
        <strain evidence="2">U1</strain>
    </source>
</reference>
<feature type="domain" description="SMEK" evidence="1">
    <location>
        <begin position="19"/>
        <end position="154"/>
    </location>
</feature>
<gene>
    <name evidence="2" type="ORF">ON006_03210</name>
</gene>
<organism evidence="2 3">
    <name type="scientific">Dyadobacter pollutisoli</name>
    <dbReference type="NCBI Taxonomy" id="2910158"/>
    <lineage>
        <taxon>Bacteria</taxon>
        <taxon>Pseudomonadati</taxon>
        <taxon>Bacteroidota</taxon>
        <taxon>Cytophagia</taxon>
        <taxon>Cytophagales</taxon>
        <taxon>Spirosomataceae</taxon>
        <taxon>Dyadobacter</taxon>
    </lineage>
</organism>
<dbReference type="Gene3D" id="3.40.50.300">
    <property type="entry name" value="P-loop containing nucleotide triphosphate hydrolases"/>
    <property type="match status" value="1"/>
</dbReference>
<evidence type="ECO:0000259" key="1">
    <source>
        <dbReference type="Pfam" id="PF21941"/>
    </source>
</evidence>
<evidence type="ECO:0000313" key="3">
    <source>
        <dbReference type="Proteomes" id="UP001164653"/>
    </source>
</evidence>
<dbReference type="InterPro" id="IPR011990">
    <property type="entry name" value="TPR-like_helical_dom_sf"/>
</dbReference>
<evidence type="ECO:0000313" key="2">
    <source>
        <dbReference type="EMBL" id="WAC12975.1"/>
    </source>
</evidence>
<dbReference type="InterPro" id="IPR027417">
    <property type="entry name" value="P-loop_NTPase"/>
</dbReference>
<accession>A0A9E8SKX2</accession>
<dbReference type="InterPro" id="IPR047740">
    <property type="entry name" value="SMEK_dom"/>
</dbReference>
<keyword evidence="3" id="KW-1185">Reference proteome</keyword>
<dbReference type="Gene3D" id="1.25.40.10">
    <property type="entry name" value="Tetratricopeptide repeat domain"/>
    <property type="match status" value="1"/>
</dbReference>
<dbReference type="RefSeq" id="WP_244825072.1">
    <property type="nucleotide sequence ID" value="NZ_CP112998.1"/>
</dbReference>
<dbReference type="KEGG" id="dpf:ON006_03210"/>
<dbReference type="SUPFAM" id="SSF48452">
    <property type="entry name" value="TPR-like"/>
    <property type="match status" value="1"/>
</dbReference>
<dbReference type="EMBL" id="CP112998">
    <property type="protein sequence ID" value="WAC12975.1"/>
    <property type="molecule type" value="Genomic_DNA"/>
</dbReference>
<dbReference type="AlphaFoldDB" id="A0A9E8SKX2"/>
<dbReference type="Proteomes" id="UP001164653">
    <property type="component" value="Chromosome"/>
</dbReference>
<dbReference type="Pfam" id="PF21941">
    <property type="entry name" value="SMEK_N"/>
    <property type="match status" value="1"/>
</dbReference>